<comment type="caution">
    <text evidence="1">The sequence shown here is derived from an EMBL/GenBank/DDBJ whole genome shotgun (WGS) entry which is preliminary data.</text>
</comment>
<proteinExistence type="predicted"/>
<sequence>MKITIKKPIQLRIKEIKLQNLKPGTVVQLDSSVKAIVIEKVNDAGNTLMLLTNNDAWWFSEAGGWGDEPITRVLGKITEIIVESV</sequence>
<protein>
    <submittedName>
        <fullName evidence="1">Uncharacterized protein</fullName>
    </submittedName>
</protein>
<gene>
    <name evidence="1" type="ORF">LCGC14_0422850</name>
</gene>
<evidence type="ECO:0000313" key="1">
    <source>
        <dbReference type="EMBL" id="KKN71242.1"/>
    </source>
</evidence>
<dbReference type="AlphaFoldDB" id="A0A0F9T8E5"/>
<accession>A0A0F9T8E5</accession>
<reference evidence="1" key="1">
    <citation type="journal article" date="2015" name="Nature">
        <title>Complex archaea that bridge the gap between prokaryotes and eukaryotes.</title>
        <authorList>
            <person name="Spang A."/>
            <person name="Saw J.H."/>
            <person name="Jorgensen S.L."/>
            <person name="Zaremba-Niedzwiedzka K."/>
            <person name="Martijn J."/>
            <person name="Lind A.E."/>
            <person name="van Eijk R."/>
            <person name="Schleper C."/>
            <person name="Guy L."/>
            <person name="Ettema T.J."/>
        </authorList>
    </citation>
    <scope>NUCLEOTIDE SEQUENCE</scope>
</reference>
<dbReference type="EMBL" id="LAZR01000387">
    <property type="protein sequence ID" value="KKN71242.1"/>
    <property type="molecule type" value="Genomic_DNA"/>
</dbReference>
<name>A0A0F9T8E5_9ZZZZ</name>
<organism evidence="1">
    <name type="scientific">marine sediment metagenome</name>
    <dbReference type="NCBI Taxonomy" id="412755"/>
    <lineage>
        <taxon>unclassified sequences</taxon>
        <taxon>metagenomes</taxon>
        <taxon>ecological metagenomes</taxon>
    </lineage>
</organism>